<dbReference type="GO" id="GO:0003677">
    <property type="term" value="F:DNA binding"/>
    <property type="evidence" value="ECO:0007669"/>
    <property type="project" value="InterPro"/>
</dbReference>
<dbReference type="Proteomes" id="UP000307574">
    <property type="component" value="Unassembled WGS sequence"/>
</dbReference>
<dbReference type="InterPro" id="IPR013762">
    <property type="entry name" value="Integrase-like_cat_sf"/>
</dbReference>
<gene>
    <name evidence="2" type="ORF">FCV50_04170</name>
</gene>
<sequence>MNNVIITTDVHTLKTGQGYINTDKEVRYNPTIDTCVIDEALIVDAGKTLNDFFLTAYKTDVVNFLEANNESGIKEHKIRPLTIGTMNRLASDAGINDDTESKHRLIGRLIDDGFVMNGEKVELYYRFAPTDAYIPPALIDFQAMQHQLGLTDVGFITLLLESLFSDLVPRQIKKKKGKLDLPYEKQEFLDSAFVTLLRALVLRANVGTKTDDYYKIDTGFIDLFDSHYFHGDTNSYQMFVYRLKVSFSLAIQCFIKRNAIFTPYSKATAVMGRTNYSLIFPETDEIAIQIGGVAETFTGGTAAEQKRLLRGLRCSTDMNSMKDLPENLCFDYAQCAMRMNEELGYEEAVTEHPRKPLKLALEHLERIDSYRNQSNFKSFNLGAMSKTANKRIIEGDLARTSPTLKRYRGQLPDQFLNELTLYTELHANSQNMQYLNHFIDYVIAYNSREIEQLTSVEQLEVHHFYHPLHTDRFSFMRYLNNHPNLTTPNSKKTAWSQVRLALNHVFNMKKRQGSTKALPMQASQEIFKDADGKRATTSRRSMPSDLYDLCLEVLTENNYFFVEDNFPSLTVTLFNHMTGKNEKVFMPNVAHILHLLMILPARTHQGRWIDEGLLDEKIWDLDLQKYVINTAATANFTYPDGQTHNEKFGQTAFVQSEQAEGSEELSLYFNTNKTKGYTLQQKGYTGYSVPWVADSGIENVDAVFGIIKKQKTFNDKFSPKHLLPVRTVDEHAGKYSPSIFEKLPRFIPLFRDVSSPKVSVVSPEMGTIFLPPTHAMIRKVFLAVLKEAEARYKQKNPHHANSKIAFGEDGIALFDLHSLRVYGITDLLNAGLDKEIVKLLVGHNTSIMTLYYRKIGEREYKKALLEAQRKSGIAITNEKDALELGVDKIIWIGNATLDEDFSLFKPDFSKGGHPRFMKGGVCMNFDCQDGGVIIKAGQNGTDTASLTSVRGGALRCGNCRYWRSSPRFIAEQIYYLNECATEVKALTDERFKIYDQINDAYDTHEDPEFIIARLNDKADQKTELLCHRVTELRRRQKMLQASLDQMEIENAILPVVMNSQTHCVEPSYESISMLDAAMELSMQAVMLGLDPSESEIHVSNLDQFLNKIFNEASVSNPLLYIPSAEVKRAAVLFSAVRTKELLGEQITDEVFADPRLLFEDPEKAEKLIEGLKNLDSSFTNEMAGIEHEN</sequence>
<dbReference type="Pfam" id="PF13009">
    <property type="entry name" value="Integrase_2"/>
    <property type="match status" value="1"/>
</dbReference>
<proteinExistence type="predicted"/>
<name>A0A4U1ZLZ4_9VIBR</name>
<reference evidence="2 3" key="1">
    <citation type="submission" date="2019-04" db="EMBL/GenBank/DDBJ databases">
        <title>A reverse ecology approach based on a biological definition of microbial populations.</title>
        <authorList>
            <person name="Arevalo P."/>
            <person name="Vaninsberghe D."/>
            <person name="Elsherbini J."/>
            <person name="Gore J."/>
            <person name="Polz M."/>
        </authorList>
    </citation>
    <scope>NUCLEOTIDE SEQUENCE [LARGE SCALE GENOMIC DNA]</scope>
    <source>
        <strain evidence="2 3">10N.261.46.F4</strain>
    </source>
</reference>
<dbReference type="InterPro" id="IPR024965">
    <property type="entry name" value="Putative_integrase"/>
</dbReference>
<dbReference type="RefSeq" id="WP_136979243.1">
    <property type="nucleotide sequence ID" value="NZ_SYUV01000011.1"/>
</dbReference>
<protein>
    <submittedName>
        <fullName evidence="2">Uncharacterized protein</fullName>
    </submittedName>
</protein>
<dbReference type="InterPro" id="IPR011010">
    <property type="entry name" value="DNA_brk_join_enz"/>
</dbReference>
<dbReference type="GO" id="GO:0006310">
    <property type="term" value="P:DNA recombination"/>
    <property type="evidence" value="ECO:0007669"/>
    <property type="project" value="UniProtKB-KW"/>
</dbReference>
<dbReference type="EMBL" id="SYUV01000011">
    <property type="protein sequence ID" value="TKF35089.1"/>
    <property type="molecule type" value="Genomic_DNA"/>
</dbReference>
<dbReference type="SUPFAM" id="SSF56349">
    <property type="entry name" value="DNA breaking-rejoining enzymes"/>
    <property type="match status" value="1"/>
</dbReference>
<evidence type="ECO:0000256" key="1">
    <source>
        <dbReference type="ARBA" id="ARBA00023172"/>
    </source>
</evidence>
<dbReference type="AlphaFoldDB" id="A0A4U1ZLZ4"/>
<keyword evidence="1" id="KW-0233">DNA recombination</keyword>
<evidence type="ECO:0000313" key="2">
    <source>
        <dbReference type="EMBL" id="TKF35089.1"/>
    </source>
</evidence>
<dbReference type="GO" id="GO:0015074">
    <property type="term" value="P:DNA integration"/>
    <property type="evidence" value="ECO:0007669"/>
    <property type="project" value="InterPro"/>
</dbReference>
<evidence type="ECO:0000313" key="3">
    <source>
        <dbReference type="Proteomes" id="UP000307574"/>
    </source>
</evidence>
<dbReference type="Gene3D" id="1.10.443.10">
    <property type="entry name" value="Intergrase catalytic core"/>
    <property type="match status" value="1"/>
</dbReference>
<comment type="caution">
    <text evidence="2">The sequence shown here is derived from an EMBL/GenBank/DDBJ whole genome shotgun (WGS) entry which is preliminary data.</text>
</comment>
<accession>A0A4U1ZLZ4</accession>
<organism evidence="2 3">
    <name type="scientific">Vibrio kanaloae</name>
    <dbReference type="NCBI Taxonomy" id="170673"/>
    <lineage>
        <taxon>Bacteria</taxon>
        <taxon>Pseudomonadati</taxon>
        <taxon>Pseudomonadota</taxon>
        <taxon>Gammaproteobacteria</taxon>
        <taxon>Vibrionales</taxon>
        <taxon>Vibrionaceae</taxon>
        <taxon>Vibrio</taxon>
    </lineage>
</organism>